<dbReference type="Pfam" id="PF21180">
    <property type="entry name" value="TOP6A-Spo11_Toprim"/>
    <property type="match status" value="1"/>
</dbReference>
<evidence type="ECO:0000313" key="3">
    <source>
        <dbReference type="Proteomes" id="UP001489004"/>
    </source>
</evidence>
<dbReference type="InterPro" id="IPR002815">
    <property type="entry name" value="Spo11/TopoVI_A"/>
</dbReference>
<evidence type="ECO:0000259" key="1">
    <source>
        <dbReference type="Pfam" id="PF21180"/>
    </source>
</evidence>
<protein>
    <recommendedName>
        <fullName evidence="1">Topoisomerase 6 subunit A/Spo11 TOPRIM domain-containing protein</fullName>
    </recommendedName>
</protein>
<feature type="domain" description="Topoisomerase 6 subunit A/Spo11 TOPRIM" evidence="1">
    <location>
        <begin position="38"/>
        <end position="196"/>
    </location>
</feature>
<sequence>MRVTPEAQWLDCHSYQQTIIGNINQIEHFLFRSSTASYILVLEKDTVLSALFDADFHVRTGCILITAKGMPDLATRAFLHRLHRSLPTLPVLGLVDWNPDGVGIVSVYKHGSAALESRRFVMPGLQWLGMRYDQLAGVDASRLQGLSRRDQTKIQTLTEGVLRDELTWAAELAKMEEFQQKAVIEAVFSVQGADFVDQVENMLTNFHAG</sequence>
<dbReference type="EMBL" id="JALJOR010000001">
    <property type="protein sequence ID" value="KAK9830301.1"/>
    <property type="molecule type" value="Genomic_DNA"/>
</dbReference>
<accession>A0AAW1RA37</accession>
<dbReference type="GO" id="GO:0003677">
    <property type="term" value="F:DNA binding"/>
    <property type="evidence" value="ECO:0007669"/>
    <property type="project" value="InterPro"/>
</dbReference>
<dbReference type="GO" id="GO:0042138">
    <property type="term" value="P:meiotic DNA double-strand break formation"/>
    <property type="evidence" value="ECO:0007669"/>
    <property type="project" value="TreeGrafter"/>
</dbReference>
<dbReference type="Gene3D" id="3.40.1360.10">
    <property type="match status" value="1"/>
</dbReference>
<evidence type="ECO:0000313" key="2">
    <source>
        <dbReference type="EMBL" id="KAK9830301.1"/>
    </source>
</evidence>
<proteinExistence type="predicted"/>
<dbReference type="GO" id="GO:0003918">
    <property type="term" value="F:DNA topoisomerase type II (double strand cut, ATP-hydrolyzing) activity"/>
    <property type="evidence" value="ECO:0007669"/>
    <property type="project" value="InterPro"/>
</dbReference>
<dbReference type="AlphaFoldDB" id="A0AAW1RA37"/>
<name>A0AAW1RA37_9CHLO</name>
<organism evidence="2 3">
    <name type="scientific">[Myrmecia] bisecta</name>
    <dbReference type="NCBI Taxonomy" id="41462"/>
    <lineage>
        <taxon>Eukaryota</taxon>
        <taxon>Viridiplantae</taxon>
        <taxon>Chlorophyta</taxon>
        <taxon>core chlorophytes</taxon>
        <taxon>Trebouxiophyceae</taxon>
        <taxon>Trebouxiales</taxon>
        <taxon>Trebouxiaceae</taxon>
        <taxon>Myrmecia</taxon>
    </lineage>
</organism>
<dbReference type="GO" id="GO:0000706">
    <property type="term" value="P:meiotic DNA double-strand break processing"/>
    <property type="evidence" value="ECO:0007669"/>
    <property type="project" value="TreeGrafter"/>
</dbReference>
<dbReference type="SUPFAM" id="SSF56726">
    <property type="entry name" value="DNA topoisomerase IV, alpha subunit"/>
    <property type="match status" value="1"/>
</dbReference>
<dbReference type="PANTHER" id="PTHR10848">
    <property type="entry name" value="MEIOTIC RECOMBINATION PROTEIN SPO11"/>
    <property type="match status" value="1"/>
</dbReference>
<dbReference type="PANTHER" id="PTHR10848:SF0">
    <property type="entry name" value="MEIOTIC RECOMBINATION PROTEIN SPO11"/>
    <property type="match status" value="1"/>
</dbReference>
<dbReference type="InterPro" id="IPR036078">
    <property type="entry name" value="Spo11/TopoVI_A_sf"/>
</dbReference>
<reference evidence="2 3" key="1">
    <citation type="journal article" date="2024" name="Nat. Commun.">
        <title>Phylogenomics reveals the evolutionary origins of lichenization in chlorophyte algae.</title>
        <authorList>
            <person name="Puginier C."/>
            <person name="Libourel C."/>
            <person name="Otte J."/>
            <person name="Skaloud P."/>
            <person name="Haon M."/>
            <person name="Grisel S."/>
            <person name="Petersen M."/>
            <person name="Berrin J.G."/>
            <person name="Delaux P.M."/>
            <person name="Dal Grande F."/>
            <person name="Keller J."/>
        </authorList>
    </citation>
    <scope>NUCLEOTIDE SEQUENCE [LARGE SCALE GENOMIC DNA]</scope>
    <source>
        <strain evidence="2 3">SAG 2043</strain>
    </source>
</reference>
<dbReference type="GO" id="GO:0000228">
    <property type="term" value="C:nuclear chromosome"/>
    <property type="evidence" value="ECO:0007669"/>
    <property type="project" value="TreeGrafter"/>
</dbReference>
<dbReference type="InterPro" id="IPR034136">
    <property type="entry name" value="TOPRIM_Topo6A/Spo11"/>
</dbReference>
<dbReference type="PRINTS" id="PR01550">
    <property type="entry name" value="TOP6AFAMILY"/>
</dbReference>
<keyword evidence="3" id="KW-1185">Reference proteome</keyword>
<dbReference type="GO" id="GO:0007131">
    <property type="term" value="P:reciprocal meiotic recombination"/>
    <property type="evidence" value="ECO:0007669"/>
    <property type="project" value="TreeGrafter"/>
</dbReference>
<comment type="caution">
    <text evidence="2">The sequence shown here is derived from an EMBL/GenBank/DDBJ whole genome shotgun (WGS) entry which is preliminary data.</text>
</comment>
<dbReference type="CDD" id="cd00223">
    <property type="entry name" value="TOPRIM_TopoIIB_SPO"/>
    <property type="match status" value="1"/>
</dbReference>
<dbReference type="Proteomes" id="UP001489004">
    <property type="component" value="Unassembled WGS sequence"/>
</dbReference>
<gene>
    <name evidence="2" type="ORF">WJX72_010874</name>
</gene>